<evidence type="ECO:0000313" key="4">
    <source>
        <dbReference type="EMBL" id="KAA8544585.1"/>
    </source>
</evidence>
<dbReference type="PROSITE" id="PS50088">
    <property type="entry name" value="ANK_REPEAT"/>
    <property type="match status" value="2"/>
</dbReference>
<evidence type="ECO:0000256" key="3">
    <source>
        <dbReference type="PROSITE-ProRule" id="PRU00023"/>
    </source>
</evidence>
<dbReference type="GO" id="GO:0085020">
    <property type="term" value="P:protein K6-linked ubiquitination"/>
    <property type="evidence" value="ECO:0007669"/>
    <property type="project" value="TreeGrafter"/>
</dbReference>
<feature type="repeat" description="ANK" evidence="3">
    <location>
        <begin position="72"/>
        <end position="104"/>
    </location>
</feature>
<evidence type="ECO:0000256" key="1">
    <source>
        <dbReference type="ARBA" id="ARBA00022737"/>
    </source>
</evidence>
<dbReference type="AlphaFoldDB" id="A0A5J5BNF9"/>
<dbReference type="Gene3D" id="1.25.40.20">
    <property type="entry name" value="Ankyrin repeat-containing domain"/>
    <property type="match status" value="2"/>
</dbReference>
<reference evidence="4 5" key="1">
    <citation type="submission" date="2019-09" db="EMBL/GenBank/DDBJ databases">
        <title>A chromosome-level genome assembly of the Chinese tupelo Nyssa sinensis.</title>
        <authorList>
            <person name="Yang X."/>
            <person name="Kang M."/>
            <person name="Yang Y."/>
            <person name="Xiong H."/>
            <person name="Wang M."/>
            <person name="Zhang Z."/>
            <person name="Wang Z."/>
            <person name="Wu H."/>
            <person name="Ma T."/>
            <person name="Liu J."/>
            <person name="Xi Z."/>
        </authorList>
    </citation>
    <scope>NUCLEOTIDE SEQUENCE [LARGE SCALE GENOMIC DNA]</scope>
    <source>
        <strain evidence="4">J267</strain>
        <tissue evidence="4">Leaf</tissue>
    </source>
</reference>
<dbReference type="PROSITE" id="PS50297">
    <property type="entry name" value="ANK_REP_REGION"/>
    <property type="match status" value="2"/>
</dbReference>
<gene>
    <name evidence="4" type="ORF">F0562_022556</name>
</gene>
<protein>
    <submittedName>
        <fullName evidence="4">Uncharacterized protein</fullName>
    </submittedName>
</protein>
<dbReference type="EMBL" id="CM018034">
    <property type="protein sequence ID" value="KAA8544585.1"/>
    <property type="molecule type" value="Genomic_DNA"/>
</dbReference>
<evidence type="ECO:0000256" key="2">
    <source>
        <dbReference type="ARBA" id="ARBA00023043"/>
    </source>
</evidence>
<organism evidence="4 5">
    <name type="scientific">Nyssa sinensis</name>
    <dbReference type="NCBI Taxonomy" id="561372"/>
    <lineage>
        <taxon>Eukaryota</taxon>
        <taxon>Viridiplantae</taxon>
        <taxon>Streptophyta</taxon>
        <taxon>Embryophyta</taxon>
        <taxon>Tracheophyta</taxon>
        <taxon>Spermatophyta</taxon>
        <taxon>Magnoliopsida</taxon>
        <taxon>eudicotyledons</taxon>
        <taxon>Gunneridae</taxon>
        <taxon>Pentapetalae</taxon>
        <taxon>asterids</taxon>
        <taxon>Cornales</taxon>
        <taxon>Nyssaceae</taxon>
        <taxon>Nyssa</taxon>
    </lineage>
</organism>
<dbReference type="Pfam" id="PF12796">
    <property type="entry name" value="Ank_2"/>
    <property type="match status" value="1"/>
</dbReference>
<keyword evidence="5" id="KW-1185">Reference proteome</keyword>
<evidence type="ECO:0000313" key="5">
    <source>
        <dbReference type="Proteomes" id="UP000325577"/>
    </source>
</evidence>
<dbReference type="PANTHER" id="PTHR24171:SF8">
    <property type="entry name" value="BRCA1-ASSOCIATED RING DOMAIN PROTEIN 1"/>
    <property type="match status" value="1"/>
</dbReference>
<name>A0A5J5BNF9_9ASTE</name>
<dbReference type="Proteomes" id="UP000325577">
    <property type="component" value="Linkage Group LG11"/>
</dbReference>
<dbReference type="GO" id="GO:0004842">
    <property type="term" value="F:ubiquitin-protein transferase activity"/>
    <property type="evidence" value="ECO:0007669"/>
    <property type="project" value="TreeGrafter"/>
</dbReference>
<sequence length="173" mass="18123">MGAEANPAEQAPAETSSENVEALLEAFTCLTQTFISLKVSSAANFRAARYDDIDDVISLASAGVSLDSKDSQGRTALHMASANGHLDIVDYLISSGVDVNTSNVEKNTPLHWACLNGHVEVVKKLILAGASVSVLNSHERTPMDEAVGRGKMDVIDAINAGVAQIEISAVTVS</sequence>
<dbReference type="SMART" id="SM00248">
    <property type="entry name" value="ANK"/>
    <property type="match status" value="3"/>
</dbReference>
<dbReference type="PANTHER" id="PTHR24171">
    <property type="entry name" value="ANKYRIN REPEAT DOMAIN-CONTAINING PROTEIN 39-RELATED"/>
    <property type="match status" value="1"/>
</dbReference>
<dbReference type="InterPro" id="IPR036770">
    <property type="entry name" value="Ankyrin_rpt-contain_sf"/>
</dbReference>
<dbReference type="OrthoDB" id="10057496at2759"/>
<feature type="repeat" description="ANK" evidence="3">
    <location>
        <begin position="105"/>
        <end position="137"/>
    </location>
</feature>
<dbReference type="InterPro" id="IPR002110">
    <property type="entry name" value="Ankyrin_rpt"/>
</dbReference>
<keyword evidence="2 3" id="KW-0040">ANK repeat</keyword>
<dbReference type="SUPFAM" id="SSF48403">
    <property type="entry name" value="Ankyrin repeat"/>
    <property type="match status" value="1"/>
</dbReference>
<keyword evidence="1" id="KW-0677">Repeat</keyword>
<dbReference type="PRINTS" id="PR01415">
    <property type="entry name" value="ANKYRIN"/>
</dbReference>
<accession>A0A5J5BNF9</accession>
<proteinExistence type="predicted"/>